<accession>F8WYC4</accession>
<proteinExistence type="predicted"/>
<evidence type="ECO:0000313" key="2">
    <source>
        <dbReference type="Proteomes" id="UP000006420"/>
    </source>
</evidence>
<dbReference type="EMBL" id="ADLW01000004">
    <property type="protein sequence ID" value="EGK04257.1"/>
    <property type="molecule type" value="Genomic_DNA"/>
</dbReference>
<sequence>MIRKVRHKGLINNSIIFRCLYFIIGIFILSPALSQEKIFVLDSIEMKRPMLFPTTEGMLHSLYIIDANSLITNNTLSASIGSANIYDTYLSPLEYKGFSIHLMYEQMRRTTWFDYKFYKQQIFELDLSKGDNPTKNVSEYWALLSYRIGGHYMVYNTDDFRLGVGGLWDINGGVLYNERNGNNPASARAYSNLNLSVTASYKFKWGAVRWQIDSPFMGILFSPKYGQSYYEISLGNSVGLVNFASYHNQRSLRNYISMDIPINKYTIRVGYMGSWYQTKVNEIQTHQYTNSFVIGFPIEGVKKPKEKARIDYWYGR</sequence>
<evidence type="ECO:0000313" key="1">
    <source>
        <dbReference type="EMBL" id="EGK04257.1"/>
    </source>
</evidence>
<dbReference type="HOGENOM" id="CLU_879212_0_0_10"/>
<evidence type="ECO:0008006" key="3">
    <source>
        <dbReference type="Google" id="ProtNLM"/>
    </source>
</evidence>
<dbReference type="STRING" id="742767.HMPREF9456_01285"/>
<gene>
    <name evidence="1" type="ORF">HMPREF9456_01285</name>
</gene>
<name>F8WYC4_9BACT</name>
<organism evidence="1 2">
    <name type="scientific">Dysgonomonas mossii DSM 22836</name>
    <dbReference type="NCBI Taxonomy" id="742767"/>
    <lineage>
        <taxon>Bacteria</taxon>
        <taxon>Pseudomonadati</taxon>
        <taxon>Bacteroidota</taxon>
        <taxon>Bacteroidia</taxon>
        <taxon>Bacteroidales</taxon>
        <taxon>Dysgonomonadaceae</taxon>
        <taxon>Dysgonomonas</taxon>
    </lineage>
</organism>
<protein>
    <recommendedName>
        <fullName evidence="3">DUF3316 domain-containing protein</fullName>
    </recommendedName>
</protein>
<reference evidence="1 2" key="1">
    <citation type="submission" date="2011-04" db="EMBL/GenBank/DDBJ databases">
        <title>The Genome Sequence of Dysgonomonas mossii DSM 22836.</title>
        <authorList>
            <consortium name="The Broad Institute Genome Sequencing Platform"/>
            <person name="Earl A."/>
            <person name="Ward D."/>
            <person name="Feldgarden M."/>
            <person name="Gevers D."/>
            <person name="Pudlo N."/>
            <person name="Martens E."/>
            <person name="Allen-Vercoe E."/>
            <person name="Young S.K."/>
            <person name="Zeng Q."/>
            <person name="Gargeya S."/>
            <person name="Fitzgerald M."/>
            <person name="Haas B."/>
            <person name="Abouelleil A."/>
            <person name="Alvarado L."/>
            <person name="Arachchi H.M."/>
            <person name="Berlin A."/>
            <person name="Brown A."/>
            <person name="Chapman S.B."/>
            <person name="Chen Z."/>
            <person name="Dunbar C."/>
            <person name="Freedman E."/>
            <person name="Gearin G."/>
            <person name="Gellesch M."/>
            <person name="Goldberg J."/>
            <person name="Griggs A."/>
            <person name="Gujja S."/>
            <person name="Heiman D."/>
            <person name="Howarth C."/>
            <person name="Larson L."/>
            <person name="Lui A."/>
            <person name="MacDonald P.J.P."/>
            <person name="Mehta T."/>
            <person name="Montmayeur A."/>
            <person name="Murphy C."/>
            <person name="Neiman D."/>
            <person name="Pearson M."/>
            <person name="Priest M."/>
            <person name="Roberts A."/>
            <person name="Saif S."/>
            <person name="Shea T."/>
            <person name="Shenoy N."/>
            <person name="Sisk P."/>
            <person name="Stolte C."/>
            <person name="Sykes S."/>
            <person name="Yandava C."/>
            <person name="Wortman J."/>
            <person name="Nusbaum C."/>
            <person name="Birren B."/>
        </authorList>
    </citation>
    <scope>NUCLEOTIDE SEQUENCE [LARGE SCALE GENOMIC DNA]</scope>
    <source>
        <strain evidence="1 2">DSM 22836</strain>
    </source>
</reference>
<dbReference type="InterPro" id="IPR016879">
    <property type="entry name" value="UCP028299"/>
</dbReference>
<dbReference type="AlphaFoldDB" id="F8WYC4"/>
<dbReference type="eggNOG" id="ENOG5030FNJ">
    <property type="taxonomic scope" value="Bacteria"/>
</dbReference>
<dbReference type="Proteomes" id="UP000006420">
    <property type="component" value="Unassembled WGS sequence"/>
</dbReference>
<keyword evidence="2" id="KW-1185">Reference proteome</keyword>
<comment type="caution">
    <text evidence="1">The sequence shown here is derived from an EMBL/GenBank/DDBJ whole genome shotgun (WGS) entry which is preliminary data.</text>
</comment>
<dbReference type="Pfam" id="PF11777">
    <property type="entry name" value="DUF3316"/>
    <property type="match status" value="1"/>
</dbReference>